<dbReference type="SMART" id="SM00380">
    <property type="entry name" value="AP2"/>
    <property type="match status" value="1"/>
</dbReference>
<dbReference type="PROSITE" id="PS51032">
    <property type="entry name" value="AP2_ERF"/>
    <property type="match status" value="1"/>
</dbReference>
<dbReference type="AlphaFoldDB" id="A0A8I6Z0S0"/>
<dbReference type="InterPro" id="IPR036955">
    <property type="entry name" value="AP2/ERF_dom_sf"/>
</dbReference>
<dbReference type="InterPro" id="IPR050913">
    <property type="entry name" value="AP2/ERF_ERF"/>
</dbReference>
<evidence type="ECO:0000313" key="8">
    <source>
        <dbReference type="Proteomes" id="UP000011116"/>
    </source>
</evidence>
<reference evidence="7" key="2">
    <citation type="submission" date="2020-10" db="EMBL/GenBank/DDBJ databases">
        <authorList>
            <person name="Scholz U."/>
            <person name="Mascher M."/>
            <person name="Fiebig A."/>
        </authorList>
    </citation>
    <scope>NUCLEOTIDE SEQUENCE [LARGE SCALE GENOMIC DNA]</scope>
    <source>
        <strain evidence="7">cv. Morex</strain>
    </source>
</reference>
<dbReference type="PANTHER" id="PTHR31194">
    <property type="entry name" value="SHN SHINE , DNA BINDING / TRANSCRIPTION FACTOR"/>
    <property type="match status" value="1"/>
</dbReference>
<keyword evidence="5" id="KW-0539">Nucleus</keyword>
<evidence type="ECO:0000256" key="2">
    <source>
        <dbReference type="ARBA" id="ARBA00023015"/>
    </source>
</evidence>
<keyword evidence="8" id="KW-1185">Reference proteome</keyword>
<evidence type="ECO:0000259" key="6">
    <source>
        <dbReference type="PROSITE" id="PS51032"/>
    </source>
</evidence>
<evidence type="ECO:0000256" key="3">
    <source>
        <dbReference type="ARBA" id="ARBA00023125"/>
    </source>
</evidence>
<evidence type="ECO:0000256" key="1">
    <source>
        <dbReference type="ARBA" id="ARBA00004123"/>
    </source>
</evidence>
<keyword evidence="4" id="KW-0804">Transcription</keyword>
<keyword evidence="2" id="KW-0805">Transcription regulation</keyword>
<dbReference type="InterPro" id="IPR016177">
    <property type="entry name" value="DNA-bd_dom_sf"/>
</dbReference>
<evidence type="ECO:0000256" key="5">
    <source>
        <dbReference type="ARBA" id="ARBA00023242"/>
    </source>
</evidence>
<organism evidence="7 8">
    <name type="scientific">Hordeum vulgare subsp. vulgare</name>
    <name type="common">Domesticated barley</name>
    <dbReference type="NCBI Taxonomy" id="112509"/>
    <lineage>
        <taxon>Eukaryota</taxon>
        <taxon>Viridiplantae</taxon>
        <taxon>Streptophyta</taxon>
        <taxon>Embryophyta</taxon>
        <taxon>Tracheophyta</taxon>
        <taxon>Spermatophyta</taxon>
        <taxon>Magnoliopsida</taxon>
        <taxon>Liliopsida</taxon>
        <taxon>Poales</taxon>
        <taxon>Poaceae</taxon>
        <taxon>BOP clade</taxon>
        <taxon>Pooideae</taxon>
        <taxon>Triticodae</taxon>
        <taxon>Triticeae</taxon>
        <taxon>Hordeinae</taxon>
        <taxon>Hordeum</taxon>
    </lineage>
</organism>
<dbReference type="GO" id="GO:0003677">
    <property type="term" value="F:DNA binding"/>
    <property type="evidence" value="ECO:0007669"/>
    <property type="project" value="UniProtKB-KW"/>
</dbReference>
<accession>A0A8I6Z0S0</accession>
<name>A0A8I6Z0S0_HORVV</name>
<feature type="domain" description="AP2/ERF" evidence="6">
    <location>
        <begin position="37"/>
        <end position="92"/>
    </location>
</feature>
<protein>
    <recommendedName>
        <fullName evidence="6">AP2/ERF domain-containing protein</fullName>
    </recommendedName>
</protein>
<dbReference type="Proteomes" id="UP000011116">
    <property type="component" value="Chromosome 7H"/>
</dbReference>
<dbReference type="Gene3D" id="3.30.730.10">
    <property type="entry name" value="AP2/ERF domain"/>
    <property type="match status" value="1"/>
</dbReference>
<keyword evidence="3" id="KW-0238">DNA-binding</keyword>
<dbReference type="SUPFAM" id="SSF54171">
    <property type="entry name" value="DNA-binding domain"/>
    <property type="match status" value="1"/>
</dbReference>
<dbReference type="GO" id="GO:0003700">
    <property type="term" value="F:DNA-binding transcription factor activity"/>
    <property type="evidence" value="ECO:0007669"/>
    <property type="project" value="InterPro"/>
</dbReference>
<dbReference type="PANTHER" id="PTHR31194:SF189">
    <property type="entry name" value="AP2_ERF DOMAIN-CONTAINING PROTEIN"/>
    <property type="match status" value="1"/>
</dbReference>
<reference evidence="7" key="3">
    <citation type="submission" date="2022-01" db="UniProtKB">
        <authorList>
            <consortium name="EnsemblPlants"/>
        </authorList>
    </citation>
    <scope>IDENTIFICATION</scope>
    <source>
        <strain evidence="7">subsp. vulgare</strain>
    </source>
</reference>
<dbReference type="InterPro" id="IPR001471">
    <property type="entry name" value="AP2/ERF_dom"/>
</dbReference>
<proteinExistence type="predicted"/>
<reference evidence="8" key="1">
    <citation type="journal article" date="2012" name="Nature">
        <title>A physical, genetic and functional sequence assembly of the barley genome.</title>
        <authorList>
            <consortium name="The International Barley Genome Sequencing Consortium"/>
            <person name="Mayer K.F."/>
            <person name="Waugh R."/>
            <person name="Brown J.W."/>
            <person name="Schulman A."/>
            <person name="Langridge P."/>
            <person name="Platzer M."/>
            <person name="Fincher G.B."/>
            <person name="Muehlbauer G.J."/>
            <person name="Sato K."/>
            <person name="Close T.J."/>
            <person name="Wise R.P."/>
            <person name="Stein N."/>
        </authorList>
    </citation>
    <scope>NUCLEOTIDE SEQUENCE [LARGE SCALE GENOMIC DNA]</scope>
    <source>
        <strain evidence="8">cv. Morex</strain>
    </source>
</reference>
<comment type="subcellular location">
    <subcellularLocation>
        <location evidence="1">Nucleus</location>
    </subcellularLocation>
</comment>
<dbReference type="SMR" id="A0A8I6Z0S0"/>
<evidence type="ECO:0000256" key="4">
    <source>
        <dbReference type="ARBA" id="ARBA00023163"/>
    </source>
</evidence>
<dbReference type="EnsemblPlants" id="HORVU.MOREX.r3.7HG0645910.1">
    <property type="protein sequence ID" value="HORVU.MOREX.r3.7HG0645910.1.CDS1"/>
    <property type="gene ID" value="HORVU.MOREX.r3.7HG0645910"/>
</dbReference>
<dbReference type="GO" id="GO:0005634">
    <property type="term" value="C:nucleus"/>
    <property type="evidence" value="ECO:0007669"/>
    <property type="project" value="UniProtKB-SubCell"/>
</dbReference>
<dbReference type="Gramene" id="HORVU.MOREX.r3.7HG0645910.1">
    <property type="protein sequence ID" value="HORVU.MOREX.r3.7HG0645910.1.CDS1"/>
    <property type="gene ID" value="HORVU.MOREX.r3.7HG0645910"/>
</dbReference>
<evidence type="ECO:0000313" key="7">
    <source>
        <dbReference type="EnsemblPlants" id="HORVU.MOREX.r3.7HG0645910.1.CDS1"/>
    </source>
</evidence>
<sequence length="199" mass="22448">MCLATRLPITLSAALSRLCLPHRHRATMPPCRRGSSGFRDVRKCPSDTFYDEIRSGVRHLALGTFDPANEAARAYDAAAWRLVWPHRDMNFPEVMTRNFTEEHRRQNRRRERRVGIIEMDEHDGVASTVPAGRPRRACILHAREGTEEAGVSRLSRGQAFAEAGLTLQHRAEGSVDLDPDDERRVDAFITTDESDTIAS</sequence>